<dbReference type="CDD" id="cd12107">
    <property type="entry name" value="Hemerythrin"/>
    <property type="match status" value="1"/>
</dbReference>
<comment type="caution">
    <text evidence="5">The sequence shown here is derived from an EMBL/GenBank/DDBJ whole genome shotgun (WGS) entry which is preliminary data.</text>
</comment>
<evidence type="ECO:0000313" key="6">
    <source>
        <dbReference type="Proteomes" id="UP000787472"/>
    </source>
</evidence>
<dbReference type="RefSeq" id="WP_167191484.1">
    <property type="nucleotide sequence ID" value="NZ_JAAONZ010000022.1"/>
</dbReference>
<feature type="domain" description="Hemerythrin-like" evidence="4">
    <location>
        <begin position="13"/>
        <end position="138"/>
    </location>
</feature>
<keyword evidence="3" id="KW-0408">Iron</keyword>
<dbReference type="Gene3D" id="1.20.120.50">
    <property type="entry name" value="Hemerythrin-like"/>
    <property type="match status" value="1"/>
</dbReference>
<dbReference type="GO" id="GO:0046872">
    <property type="term" value="F:metal ion binding"/>
    <property type="evidence" value="ECO:0007669"/>
    <property type="project" value="UniProtKB-KW"/>
</dbReference>
<dbReference type="InterPro" id="IPR012827">
    <property type="entry name" value="Hemerythrin_metal-bd"/>
</dbReference>
<reference evidence="5" key="1">
    <citation type="submission" date="2020-03" db="EMBL/GenBank/DDBJ databases">
        <authorList>
            <person name="Guo F."/>
        </authorList>
    </citation>
    <scope>NUCLEOTIDE SEQUENCE</scope>
    <source>
        <strain evidence="5">JCM 30134</strain>
    </source>
</reference>
<evidence type="ECO:0000259" key="4">
    <source>
        <dbReference type="Pfam" id="PF01814"/>
    </source>
</evidence>
<protein>
    <submittedName>
        <fullName evidence="5">Bacteriohemerythrin</fullName>
    </submittedName>
</protein>
<dbReference type="PANTHER" id="PTHR37164:SF1">
    <property type="entry name" value="BACTERIOHEMERYTHRIN"/>
    <property type="match status" value="1"/>
</dbReference>
<dbReference type="InterPro" id="IPR050669">
    <property type="entry name" value="Hemerythrin"/>
</dbReference>
<evidence type="ECO:0000256" key="2">
    <source>
        <dbReference type="ARBA" id="ARBA00022723"/>
    </source>
</evidence>
<dbReference type="InterPro" id="IPR012312">
    <property type="entry name" value="Hemerythrin-like"/>
</dbReference>
<dbReference type="NCBIfam" id="TIGR02481">
    <property type="entry name" value="hemeryth_dom"/>
    <property type="match status" value="1"/>
</dbReference>
<accession>A0A9E5MPA4</accession>
<gene>
    <name evidence="5" type="ORF">G8770_20555</name>
</gene>
<dbReference type="PANTHER" id="PTHR37164">
    <property type="entry name" value="BACTERIOHEMERYTHRIN"/>
    <property type="match status" value="1"/>
</dbReference>
<dbReference type="NCBIfam" id="NF002007">
    <property type="entry name" value="PRK00808.1"/>
    <property type="match status" value="1"/>
</dbReference>
<name>A0A9E5MPA4_9GAMM</name>
<proteinExistence type="inferred from homology"/>
<comment type="similarity">
    <text evidence="1">Belongs to the hemerythrin family.</text>
</comment>
<organism evidence="5 6">
    <name type="scientific">Pseudomaricurvus hydrocarbonicus</name>
    <dbReference type="NCBI Taxonomy" id="1470433"/>
    <lineage>
        <taxon>Bacteria</taxon>
        <taxon>Pseudomonadati</taxon>
        <taxon>Pseudomonadota</taxon>
        <taxon>Gammaproteobacteria</taxon>
        <taxon>Cellvibrionales</taxon>
        <taxon>Cellvibrionaceae</taxon>
        <taxon>Pseudomaricurvus</taxon>
    </lineage>
</organism>
<keyword evidence="2" id="KW-0479">Metal-binding</keyword>
<evidence type="ECO:0000256" key="1">
    <source>
        <dbReference type="ARBA" id="ARBA00010587"/>
    </source>
</evidence>
<dbReference type="NCBIfam" id="NF033749">
    <property type="entry name" value="bact_hemeryth"/>
    <property type="match status" value="1"/>
</dbReference>
<dbReference type="Pfam" id="PF01814">
    <property type="entry name" value="Hemerythrin"/>
    <property type="match status" value="1"/>
</dbReference>
<dbReference type="SUPFAM" id="SSF47188">
    <property type="entry name" value="Hemerythrin-like"/>
    <property type="match status" value="1"/>
</dbReference>
<evidence type="ECO:0000256" key="3">
    <source>
        <dbReference type="ARBA" id="ARBA00023004"/>
    </source>
</evidence>
<dbReference type="EMBL" id="JAAONZ010000022">
    <property type="protein sequence ID" value="NHO67946.1"/>
    <property type="molecule type" value="Genomic_DNA"/>
</dbReference>
<dbReference type="InterPro" id="IPR035938">
    <property type="entry name" value="Hemerythrin-like_sf"/>
</dbReference>
<sequence length="164" mass="19094">MSRFVWSKEFELGIDIIDHQHQRIVDYINQIYDISLKAQGTCGSVEVTDADTADLKAVLASLVDYTLSHLAFEEALMEEAEYPELSEHQLVHRQFSELIGSLKARFDQGEEVSQRLASVLQHWLIEHIMTEDKRYAELVKHKLLGIEPDKHRHWVQQALSRHFQ</sequence>
<evidence type="ECO:0000313" key="5">
    <source>
        <dbReference type="EMBL" id="NHO67946.1"/>
    </source>
</evidence>
<keyword evidence="6" id="KW-1185">Reference proteome</keyword>
<dbReference type="Proteomes" id="UP000787472">
    <property type="component" value="Unassembled WGS sequence"/>
</dbReference>
<dbReference type="AlphaFoldDB" id="A0A9E5MPA4"/>